<protein>
    <recommendedName>
        <fullName evidence="4">DUF4367 domain-containing protein</fullName>
    </recommendedName>
</protein>
<dbReference type="PROSITE" id="PS51257">
    <property type="entry name" value="PROKAR_LIPOPROTEIN"/>
    <property type="match status" value="1"/>
</dbReference>
<evidence type="ECO:0000313" key="3">
    <source>
        <dbReference type="Proteomes" id="UP000030403"/>
    </source>
</evidence>
<proteinExistence type="predicted"/>
<organism evidence="2 3">
    <name type="scientific">Pontibacillus marinus BH030004 = DSM 16465</name>
    <dbReference type="NCBI Taxonomy" id="1385511"/>
    <lineage>
        <taxon>Bacteria</taxon>
        <taxon>Bacillati</taxon>
        <taxon>Bacillota</taxon>
        <taxon>Bacilli</taxon>
        <taxon>Bacillales</taxon>
        <taxon>Bacillaceae</taxon>
        <taxon>Pontibacillus</taxon>
    </lineage>
</organism>
<accession>A0A0A5G443</accession>
<dbReference type="OrthoDB" id="2437594at2"/>
<feature type="signal peptide" evidence="1">
    <location>
        <begin position="1"/>
        <end position="22"/>
    </location>
</feature>
<reference evidence="2 3" key="1">
    <citation type="submission" date="2013-08" db="EMBL/GenBank/DDBJ databases">
        <authorList>
            <person name="Huang J."/>
            <person name="Wang G."/>
        </authorList>
    </citation>
    <scope>NUCLEOTIDE SEQUENCE [LARGE SCALE GENOMIC DNA]</scope>
    <source>
        <strain evidence="2 3">BH030004</strain>
    </source>
</reference>
<keyword evidence="1" id="KW-0732">Signal</keyword>
<evidence type="ECO:0000256" key="1">
    <source>
        <dbReference type="SAM" id="SignalP"/>
    </source>
</evidence>
<keyword evidence="3" id="KW-1185">Reference proteome</keyword>
<dbReference type="eggNOG" id="ENOG5032KQD">
    <property type="taxonomic scope" value="Bacteria"/>
</dbReference>
<dbReference type="EMBL" id="AVPF01000035">
    <property type="protein sequence ID" value="KGX85903.1"/>
    <property type="molecule type" value="Genomic_DNA"/>
</dbReference>
<dbReference type="RefSeq" id="WP_027448774.1">
    <property type="nucleotide sequence ID" value="NZ_AVPF01000035.1"/>
</dbReference>
<dbReference type="AlphaFoldDB" id="A0A0A5G443"/>
<gene>
    <name evidence="2" type="ORF">N783_13000</name>
</gene>
<name>A0A0A5G443_9BACI</name>
<evidence type="ECO:0000313" key="2">
    <source>
        <dbReference type="EMBL" id="KGX85903.1"/>
    </source>
</evidence>
<sequence>MKSVVCLLISLILASCVEPTYANTKDEPPTFDELYPEYGYTSVDEAIKEFEEHFKQDFKLPLRMPPLSFTHYFGKFKDLKGDINDSLELIFISEEIPQNHYKIDVRPVEHKVSSKNRYTHKVFKLKDGSEATYLELRYFSVLLFDKNKWQYMLSIDNRASDNVTPETLIKIANSLDKVNSKYE</sequence>
<feature type="chain" id="PRO_5002009524" description="DUF4367 domain-containing protein" evidence="1">
    <location>
        <begin position="23"/>
        <end position="183"/>
    </location>
</feature>
<dbReference type="Proteomes" id="UP000030403">
    <property type="component" value="Unassembled WGS sequence"/>
</dbReference>
<dbReference type="STRING" id="1385511.GCA_000425225_02309"/>
<evidence type="ECO:0008006" key="4">
    <source>
        <dbReference type="Google" id="ProtNLM"/>
    </source>
</evidence>
<comment type="caution">
    <text evidence="2">The sequence shown here is derived from an EMBL/GenBank/DDBJ whole genome shotgun (WGS) entry which is preliminary data.</text>
</comment>